<protein>
    <submittedName>
        <fullName evidence="12">Uncharacterized protein</fullName>
    </submittedName>
</protein>
<dbReference type="PANTHER" id="PTHR10574">
    <property type="entry name" value="NETRIN/LAMININ-RELATED"/>
    <property type="match status" value="1"/>
</dbReference>
<comment type="caution">
    <text evidence="11">Lacks conserved residue(s) required for the propagation of feature annotation.</text>
</comment>
<keyword evidence="5" id="KW-0677">Repeat</keyword>
<dbReference type="InterPro" id="IPR002049">
    <property type="entry name" value="LE_dom"/>
</dbReference>
<keyword evidence="13" id="KW-1185">Reference proteome</keyword>
<dbReference type="Proteomes" id="UP001152795">
    <property type="component" value="Unassembled WGS sequence"/>
</dbReference>
<dbReference type="GO" id="GO:0009887">
    <property type="term" value="P:animal organ morphogenesis"/>
    <property type="evidence" value="ECO:0007669"/>
    <property type="project" value="TreeGrafter"/>
</dbReference>
<proteinExistence type="predicted"/>
<keyword evidence="4" id="KW-0732">Signal</keyword>
<evidence type="ECO:0000256" key="11">
    <source>
        <dbReference type="PROSITE-ProRule" id="PRU00460"/>
    </source>
</evidence>
<dbReference type="PROSITE" id="PS01248">
    <property type="entry name" value="EGF_LAM_1"/>
    <property type="match status" value="1"/>
</dbReference>
<keyword evidence="8 11" id="KW-1015">Disulfide bond</keyword>
<evidence type="ECO:0000256" key="9">
    <source>
        <dbReference type="ARBA" id="ARBA00023180"/>
    </source>
</evidence>
<dbReference type="SUPFAM" id="SSF57196">
    <property type="entry name" value="EGF/Laminin"/>
    <property type="match status" value="5"/>
</dbReference>
<sequence length="724" mass="80074">PGYEGKQCEECSDGYFGNPLIPGGKCEKCNCSGNVNFTEDGGCDKRTGECLRCLHNTAGYFCDVCKRGYYGNAKNQTCRPCSCNNIGTDSGSGPCNPTTGQCPCMPNVVGLSCDRCAPGHWDLASGEGCKSCGCCATGSTTTQCDQVSGVCQCRRDFGGPKCCDCEEGFWGVPPGQCTPCDCNPSGSLQTQCNRQTGECVCKPGVTGRKCNKCEPETTQEFPECEACHDCYYSWDKIISDLEKIAWRLKGKSGGSGGGGPVSVDYQKELDALEEIVRRIEYILGNRTTYPKHVEDIKERISKYREKIMEIMNTIDQVHGNLDNTESRTKVANNEIFKLRMIYERLRILLEGQLRNLTLIEGKKPGQALNQTRRSLEVSNMAFDISEEVRRVLQESAQQRSDMQNKVPGYETTNDEILDKLRKYEQEFGSLVDVVAWINRKLCGNNRTVCGGCTPFGCDKCGGEDVCDGAMPLALKAVEKAKEAERALWDKERKANATLAEVIEAQLAVDTAMKEAKIALDLAKAIQIQASNNTDHVTGLIQEIFVYLNRSGVDPNEVRRIAEFVLGRKLTISEEGIKELDRRIKEAVRKLTGIDRILQETKYDLMNIDTLKEEAIQANLSAADAAETAKEVTTSLKGVVVVQDGLQISLKKAKRKIEYVEVKLLEIETTINKTLNKSIESVRLTTEMKQRLAPLEKKFEENEKLLVVAETEVNVAVNISSKSKT</sequence>
<dbReference type="GO" id="GO:0005604">
    <property type="term" value="C:basement membrane"/>
    <property type="evidence" value="ECO:0007669"/>
    <property type="project" value="UniProtKB-SubCell"/>
</dbReference>
<dbReference type="PROSITE" id="PS50027">
    <property type="entry name" value="EGF_LAM_2"/>
    <property type="match status" value="5"/>
</dbReference>
<evidence type="ECO:0000313" key="13">
    <source>
        <dbReference type="Proteomes" id="UP001152795"/>
    </source>
</evidence>
<dbReference type="OrthoDB" id="5985440at2759"/>
<dbReference type="SMART" id="SM00180">
    <property type="entry name" value="EGF_Lam"/>
    <property type="match status" value="4"/>
</dbReference>
<dbReference type="Pfam" id="PF00053">
    <property type="entry name" value="EGF_laminin"/>
    <property type="match status" value="5"/>
</dbReference>
<evidence type="ECO:0000256" key="1">
    <source>
        <dbReference type="ARBA" id="ARBA00004302"/>
    </source>
</evidence>
<evidence type="ECO:0000256" key="8">
    <source>
        <dbReference type="ARBA" id="ARBA00023157"/>
    </source>
</evidence>
<dbReference type="Gene3D" id="2.10.25.10">
    <property type="entry name" value="Laminin"/>
    <property type="match status" value="5"/>
</dbReference>
<name>A0A6S7K796_PARCT</name>
<dbReference type="EMBL" id="CACRXK020025398">
    <property type="protein sequence ID" value="CAB4039448.1"/>
    <property type="molecule type" value="Genomic_DNA"/>
</dbReference>
<feature type="disulfide bond" evidence="11">
    <location>
        <begin position="153"/>
        <end position="162"/>
    </location>
</feature>
<keyword evidence="6" id="KW-0084">Basement membrane</keyword>
<evidence type="ECO:0000256" key="2">
    <source>
        <dbReference type="ARBA" id="ARBA00022525"/>
    </source>
</evidence>
<feature type="disulfide bond" evidence="11">
    <location>
        <begin position="53"/>
        <end position="62"/>
    </location>
</feature>
<dbReference type="CDD" id="cd00055">
    <property type="entry name" value="EGF_Lam"/>
    <property type="match status" value="5"/>
</dbReference>
<feature type="non-terminal residue" evidence="12">
    <location>
        <position position="724"/>
    </location>
</feature>
<dbReference type="FunFam" id="2.10.25.10:FF:000101">
    <property type="entry name" value="Laminin subunit beta 1"/>
    <property type="match status" value="1"/>
</dbReference>
<evidence type="ECO:0000256" key="6">
    <source>
        <dbReference type="ARBA" id="ARBA00022869"/>
    </source>
</evidence>
<dbReference type="PRINTS" id="PR00011">
    <property type="entry name" value="EGFLAMININ"/>
</dbReference>
<gene>
    <name evidence="12" type="ORF">PACLA_8A035448</name>
</gene>
<keyword evidence="3" id="KW-0272">Extracellular matrix</keyword>
<dbReference type="FunFam" id="2.10.25.10:FF:000130">
    <property type="entry name" value="Laminin subunit beta 1"/>
    <property type="match status" value="1"/>
</dbReference>
<reference evidence="12" key="1">
    <citation type="submission" date="2020-04" db="EMBL/GenBank/DDBJ databases">
        <authorList>
            <person name="Alioto T."/>
            <person name="Alioto T."/>
            <person name="Gomez Garrido J."/>
        </authorList>
    </citation>
    <scope>NUCLEOTIDE SEQUENCE</scope>
    <source>
        <strain evidence="12">A484AB</strain>
    </source>
</reference>
<evidence type="ECO:0000256" key="10">
    <source>
        <dbReference type="ARBA" id="ARBA00023292"/>
    </source>
</evidence>
<dbReference type="PANTHER" id="PTHR10574:SF406">
    <property type="entry name" value="LAMININ SUBUNIT ALPHA 5"/>
    <property type="match status" value="1"/>
</dbReference>
<evidence type="ECO:0000256" key="5">
    <source>
        <dbReference type="ARBA" id="ARBA00022737"/>
    </source>
</evidence>
<feature type="disulfide bond" evidence="11">
    <location>
        <begin position="182"/>
        <end position="199"/>
    </location>
</feature>
<feature type="disulfide bond" evidence="11">
    <location>
        <begin position="104"/>
        <end position="113"/>
    </location>
</feature>
<feature type="disulfide bond" evidence="11">
    <location>
        <begin position="201"/>
        <end position="210"/>
    </location>
</feature>
<evidence type="ECO:0000313" key="12">
    <source>
        <dbReference type="EMBL" id="CAB4039448.1"/>
    </source>
</evidence>
<keyword evidence="2" id="KW-0964">Secreted</keyword>
<feature type="disulfide bond" evidence="11">
    <location>
        <begin position="132"/>
        <end position="144"/>
    </location>
</feature>
<accession>A0A6S7K796</accession>
<evidence type="ECO:0000256" key="7">
    <source>
        <dbReference type="ARBA" id="ARBA00023054"/>
    </source>
</evidence>
<organism evidence="12 13">
    <name type="scientific">Paramuricea clavata</name>
    <name type="common">Red gorgonian</name>
    <name type="synonym">Violescent sea-whip</name>
    <dbReference type="NCBI Taxonomy" id="317549"/>
    <lineage>
        <taxon>Eukaryota</taxon>
        <taxon>Metazoa</taxon>
        <taxon>Cnidaria</taxon>
        <taxon>Anthozoa</taxon>
        <taxon>Octocorallia</taxon>
        <taxon>Malacalcyonacea</taxon>
        <taxon>Plexauridae</taxon>
        <taxon>Paramuricea</taxon>
    </lineage>
</organism>
<keyword evidence="7" id="KW-0175">Coiled coil</keyword>
<evidence type="ECO:0000256" key="3">
    <source>
        <dbReference type="ARBA" id="ARBA00022530"/>
    </source>
</evidence>
<dbReference type="InterPro" id="IPR050440">
    <property type="entry name" value="Laminin/Netrin_ECM"/>
</dbReference>
<dbReference type="AlphaFoldDB" id="A0A6S7K796"/>
<feature type="non-terminal residue" evidence="12">
    <location>
        <position position="1"/>
    </location>
</feature>
<comment type="caution">
    <text evidence="12">The sequence shown here is derived from an EMBL/GenBank/DDBJ whole genome shotgun (WGS) entry which is preliminary data.</text>
</comment>
<feature type="disulfide bond" evidence="11">
    <location>
        <begin position="134"/>
        <end position="151"/>
    </location>
</feature>
<keyword evidence="10 11" id="KW-0424">Laminin EGF-like domain</keyword>
<evidence type="ECO:0000256" key="4">
    <source>
        <dbReference type="ARBA" id="ARBA00022729"/>
    </source>
</evidence>
<feature type="disulfide bond" evidence="11">
    <location>
        <begin position="180"/>
        <end position="192"/>
    </location>
</feature>
<keyword evidence="9" id="KW-0325">Glycoprotein</keyword>
<comment type="subcellular location">
    <subcellularLocation>
        <location evidence="1">Secreted</location>
        <location evidence="1">Extracellular space</location>
        <location evidence="1">Extracellular matrix</location>
        <location evidence="1">Basement membrane</location>
    </subcellularLocation>
</comment>
<dbReference type="GO" id="GO:0009888">
    <property type="term" value="P:tissue development"/>
    <property type="evidence" value="ECO:0007669"/>
    <property type="project" value="TreeGrafter"/>
</dbReference>
<dbReference type="FunFam" id="2.10.25.10:FF:000135">
    <property type="entry name" value="Laminin subunit beta 4"/>
    <property type="match status" value="1"/>
</dbReference>